<evidence type="ECO:0000256" key="4">
    <source>
        <dbReference type="ARBA" id="ARBA00022837"/>
    </source>
</evidence>
<evidence type="ECO:0000313" key="9">
    <source>
        <dbReference type="EMBL" id="CAD8379797.1"/>
    </source>
</evidence>
<dbReference type="InterPro" id="IPR024607">
    <property type="entry name" value="Sulfatase_CS"/>
</dbReference>
<evidence type="ECO:0000256" key="3">
    <source>
        <dbReference type="ARBA" id="ARBA00022801"/>
    </source>
</evidence>
<dbReference type="EMBL" id="HBEG01040122">
    <property type="protein sequence ID" value="CAD8379797.1"/>
    <property type="molecule type" value="Transcribed_RNA"/>
</dbReference>
<keyword evidence="7" id="KW-0472">Membrane</keyword>
<evidence type="ECO:0000259" key="8">
    <source>
        <dbReference type="Pfam" id="PF00884"/>
    </source>
</evidence>
<keyword evidence="5" id="KW-0325">Glycoprotein</keyword>
<dbReference type="InterPro" id="IPR017850">
    <property type="entry name" value="Alkaline_phosphatase_core_sf"/>
</dbReference>
<dbReference type="Pfam" id="PF00884">
    <property type="entry name" value="Sulfatase"/>
    <property type="match status" value="1"/>
</dbReference>
<organism evidence="9">
    <name type="scientific">Pyrodinium bahamense</name>
    <dbReference type="NCBI Taxonomy" id="73915"/>
    <lineage>
        <taxon>Eukaryota</taxon>
        <taxon>Sar</taxon>
        <taxon>Alveolata</taxon>
        <taxon>Dinophyceae</taxon>
        <taxon>Gonyaulacales</taxon>
        <taxon>Pyrocystaceae</taxon>
        <taxon>Pyrodinium</taxon>
    </lineage>
</organism>
<gene>
    <name evidence="9" type="ORF">PBAH0796_LOCUS24483</name>
</gene>
<comment type="similarity">
    <text evidence="1">Belongs to the sulfatase family.</text>
</comment>
<dbReference type="AlphaFoldDB" id="A0A7S0FUS0"/>
<dbReference type="PROSITE" id="PS00149">
    <property type="entry name" value="SULFATASE_2"/>
    <property type="match status" value="1"/>
</dbReference>
<evidence type="ECO:0000256" key="7">
    <source>
        <dbReference type="SAM" id="Phobius"/>
    </source>
</evidence>
<dbReference type="InterPro" id="IPR047115">
    <property type="entry name" value="ARSB"/>
</dbReference>
<proteinExistence type="inferred from homology"/>
<feature type="domain" description="Sulfatase N-terminal" evidence="8">
    <location>
        <begin position="107"/>
        <end position="408"/>
    </location>
</feature>
<accession>A0A7S0FUS0</accession>
<dbReference type="GO" id="GO:0008484">
    <property type="term" value="F:sulfuric ester hydrolase activity"/>
    <property type="evidence" value="ECO:0007669"/>
    <property type="project" value="InterPro"/>
</dbReference>
<keyword evidence="7" id="KW-0812">Transmembrane</keyword>
<keyword evidence="4" id="KW-0106">Calcium</keyword>
<keyword evidence="7" id="KW-1133">Transmembrane helix</keyword>
<feature type="compositionally biased region" description="Basic and acidic residues" evidence="6">
    <location>
        <begin position="1"/>
        <end position="14"/>
    </location>
</feature>
<evidence type="ECO:0000256" key="5">
    <source>
        <dbReference type="ARBA" id="ARBA00023180"/>
    </source>
</evidence>
<feature type="region of interest" description="Disordered" evidence="6">
    <location>
        <begin position="1"/>
        <end position="23"/>
    </location>
</feature>
<dbReference type="PANTHER" id="PTHR10342:SF274">
    <property type="entry name" value="ARYLSULFATASE B"/>
    <property type="match status" value="1"/>
</dbReference>
<dbReference type="InterPro" id="IPR000917">
    <property type="entry name" value="Sulfatase_N"/>
</dbReference>
<sequence length="635" mass="70256">MKPDSGLETLHVEEEAAENEDEEEEAALIDVRLQPVGVVTQRGLCLCSGRGVRRMWVAAVVAAAGTLFLGGVLVLWARSRQSDTGTASIRSMQTALAGASGKNTKPPHLIFVLIDDLGFNDFYHSPDLGVSWPYVNSILKDSILINTTYTEAWCSPSRAALMTGRYYHLLNDHDFSSNETTIAQKLNEVGYMSYAIGKWHLGWESWSMTPLGRGFHRYFGNQGNPLDHYTHCSSESGVDYYDQAYMERYPFTNTKSSMDQPYYAVPTFAYGLYDAVAYSMAARAFIRDHKAKFPEKPFFLYYAMYEDHNPYQADANWKQNCSKVRAEGRKNLCGMQAAADSALQNLTAILQTLTDDDYVLIVTGDNGGMVGKRKKPGWGNNLPLRGAKFLDWEGGIRSRALIWGKHPDLVASESKGKIYTGGIMHLVDWHATLAALGGVAPRSWRYEPSGVSVWRAVLQGAPSPREELFVGSGYDGFGVYRKGDWALIVNRKNFSDHMVGFMAPLYSLPTEYNDTAKDFLQYKATQEKGKVKVPALFNLAEDPGQSKPLYHAEKLAEMTTALESWYSSSGERNLDASGHDQECSECTAALEAAREHATRGAAQAAELAGAAAACGVRVFHPFLDEFNCSCTEITS</sequence>
<evidence type="ECO:0000256" key="6">
    <source>
        <dbReference type="SAM" id="MobiDB-lite"/>
    </source>
</evidence>
<dbReference type="SUPFAM" id="SSF53649">
    <property type="entry name" value="Alkaline phosphatase-like"/>
    <property type="match status" value="1"/>
</dbReference>
<keyword evidence="3" id="KW-0378">Hydrolase</keyword>
<evidence type="ECO:0000256" key="1">
    <source>
        <dbReference type="ARBA" id="ARBA00008779"/>
    </source>
</evidence>
<reference evidence="9" key="1">
    <citation type="submission" date="2021-01" db="EMBL/GenBank/DDBJ databases">
        <authorList>
            <person name="Corre E."/>
            <person name="Pelletier E."/>
            <person name="Niang G."/>
            <person name="Scheremetjew M."/>
            <person name="Finn R."/>
            <person name="Kale V."/>
            <person name="Holt S."/>
            <person name="Cochrane G."/>
            <person name="Meng A."/>
            <person name="Brown T."/>
            <person name="Cohen L."/>
        </authorList>
    </citation>
    <scope>NUCLEOTIDE SEQUENCE</scope>
    <source>
        <strain evidence="9">Pbaha01</strain>
    </source>
</reference>
<name>A0A7S0FUS0_9DINO</name>
<dbReference type="PANTHER" id="PTHR10342">
    <property type="entry name" value="ARYLSULFATASE"/>
    <property type="match status" value="1"/>
</dbReference>
<dbReference type="Gene3D" id="3.40.720.10">
    <property type="entry name" value="Alkaline Phosphatase, subunit A"/>
    <property type="match status" value="1"/>
</dbReference>
<dbReference type="GO" id="GO:0046872">
    <property type="term" value="F:metal ion binding"/>
    <property type="evidence" value="ECO:0007669"/>
    <property type="project" value="UniProtKB-KW"/>
</dbReference>
<evidence type="ECO:0000256" key="2">
    <source>
        <dbReference type="ARBA" id="ARBA00022723"/>
    </source>
</evidence>
<keyword evidence="2" id="KW-0479">Metal-binding</keyword>
<dbReference type="Gene3D" id="3.30.1120.10">
    <property type="match status" value="1"/>
</dbReference>
<protein>
    <recommendedName>
        <fullName evidence="8">Sulfatase N-terminal domain-containing protein</fullName>
    </recommendedName>
</protein>
<feature type="transmembrane region" description="Helical" evidence="7">
    <location>
        <begin position="56"/>
        <end position="77"/>
    </location>
</feature>